<dbReference type="CDD" id="cd15904">
    <property type="entry name" value="TSPO_MBR"/>
    <property type="match status" value="1"/>
</dbReference>
<evidence type="ECO:0000256" key="1">
    <source>
        <dbReference type="ARBA" id="ARBA00004141"/>
    </source>
</evidence>
<feature type="transmembrane region" description="Helical" evidence="6">
    <location>
        <begin position="242"/>
        <end position="262"/>
    </location>
</feature>
<dbReference type="EMBL" id="JABMIG020000041">
    <property type="protein sequence ID" value="KAL3799133.1"/>
    <property type="molecule type" value="Genomic_DNA"/>
</dbReference>
<proteinExistence type="inferred from homology"/>
<dbReference type="InterPro" id="IPR038330">
    <property type="entry name" value="TspO/MBR-related_sf"/>
</dbReference>
<dbReference type="Gene3D" id="1.20.1260.100">
    <property type="entry name" value="TspO/MBR protein"/>
    <property type="match status" value="1"/>
</dbReference>
<feature type="transmembrane region" description="Helical" evidence="6">
    <location>
        <begin position="351"/>
        <end position="372"/>
    </location>
</feature>
<evidence type="ECO:0000256" key="6">
    <source>
        <dbReference type="SAM" id="Phobius"/>
    </source>
</evidence>
<evidence type="ECO:0000256" key="4">
    <source>
        <dbReference type="ARBA" id="ARBA00022989"/>
    </source>
</evidence>
<comment type="subcellular location">
    <subcellularLocation>
        <location evidence="1">Membrane</location>
        <topology evidence="1">Multi-pass membrane protein</topology>
    </subcellularLocation>
</comment>
<sequence>MPSFTLKCKCGAFEATFDAAPRMNFNCHCHSCVALCKAIECKEGFDGVSIKSDESGGVAVAVYKSNNVTIKTADTSKIGFMKVGENGKSARPYCTACKTVLFNAFLPNWCAVNRNALTKTESGEAYVAPGVVMNIQCKHAFDKEAVPAPKHGTVPFGMLFKFIPLIAGLGCDGSNAKEKALIPEDLNHTARLRLRPSASAPPPPPPPQFLRGTCGCYYYILDTSHTNTGTSMAANHNRHHPGVWVAAIFIFTVVVQVDAFMIGRSSWTVGVITKNPAQGLSKTVSPRSMLVPPTTALQSTALPLCLSNLPTWIYYSLLHILGGNIGTPIVIRATKSWYKRIPLPEWTPPNFVFAPVWTILYSLMGVSVSRVLKAGISNNSNVMNLWKVHYALNIVWAPVFFGFQYLRLGLFINVALVSTLIVVLRLFYSTDPVAAYVQVPYLLWLLYATKLNQAICALNPTIGGINEARLQADLCADGDGYNDAMLEYDIGKLQAAAAEYAGL</sequence>
<dbReference type="GO" id="GO:0033013">
    <property type="term" value="P:tetrapyrrole metabolic process"/>
    <property type="evidence" value="ECO:0007669"/>
    <property type="project" value="UniProtKB-ARBA"/>
</dbReference>
<keyword evidence="8" id="KW-1185">Reference proteome</keyword>
<keyword evidence="4 6" id="KW-1133">Transmembrane helix</keyword>
<comment type="caution">
    <text evidence="7">The sequence shown here is derived from an EMBL/GenBank/DDBJ whole genome shotgun (WGS) entry which is preliminary data.</text>
</comment>
<keyword evidence="5 6" id="KW-0472">Membrane</keyword>
<evidence type="ECO:0000313" key="7">
    <source>
        <dbReference type="EMBL" id="KAL3799133.1"/>
    </source>
</evidence>
<dbReference type="InterPro" id="IPR004307">
    <property type="entry name" value="TspO_MBR"/>
</dbReference>
<keyword evidence="3 6" id="KW-0812">Transmembrane</keyword>
<dbReference type="PANTHER" id="PTHR10057">
    <property type="entry name" value="PERIPHERAL-TYPE BENZODIAZEPINE RECEPTOR"/>
    <property type="match status" value="1"/>
</dbReference>
<dbReference type="SUPFAM" id="SSF51316">
    <property type="entry name" value="Mss4-like"/>
    <property type="match status" value="1"/>
</dbReference>
<dbReference type="AlphaFoldDB" id="A0ABD3QFD7"/>
<evidence type="ECO:0000256" key="3">
    <source>
        <dbReference type="ARBA" id="ARBA00022692"/>
    </source>
</evidence>
<evidence type="ECO:0000256" key="2">
    <source>
        <dbReference type="ARBA" id="ARBA00007524"/>
    </source>
</evidence>
<dbReference type="Proteomes" id="UP001516023">
    <property type="component" value="Unassembled WGS sequence"/>
</dbReference>
<dbReference type="InterPro" id="IPR011057">
    <property type="entry name" value="Mss4-like_sf"/>
</dbReference>
<dbReference type="Pfam" id="PF03073">
    <property type="entry name" value="TspO_MBR"/>
    <property type="match status" value="1"/>
</dbReference>
<reference evidence="7 8" key="1">
    <citation type="journal article" date="2020" name="G3 (Bethesda)">
        <title>Improved Reference Genome for Cyclotella cryptica CCMP332, a Model for Cell Wall Morphogenesis, Salinity Adaptation, and Lipid Production in Diatoms (Bacillariophyta).</title>
        <authorList>
            <person name="Roberts W.R."/>
            <person name="Downey K.M."/>
            <person name="Ruck E.C."/>
            <person name="Traller J.C."/>
            <person name="Alverson A.J."/>
        </authorList>
    </citation>
    <scope>NUCLEOTIDE SEQUENCE [LARGE SCALE GENOMIC DNA]</scope>
    <source>
        <strain evidence="7 8">CCMP332</strain>
    </source>
</reference>
<comment type="similarity">
    <text evidence="2">Belongs to the TspO/BZRP family.</text>
</comment>
<dbReference type="FunFam" id="1.20.1260.100:FF:000001">
    <property type="entry name" value="translocator protein 2"/>
    <property type="match status" value="1"/>
</dbReference>
<gene>
    <name evidence="7" type="ORF">HJC23_002261</name>
</gene>
<evidence type="ECO:0008006" key="9">
    <source>
        <dbReference type="Google" id="ProtNLM"/>
    </source>
</evidence>
<evidence type="ECO:0000256" key="5">
    <source>
        <dbReference type="ARBA" id="ARBA00023136"/>
    </source>
</evidence>
<accession>A0ABD3QFD7</accession>
<dbReference type="GO" id="GO:0016020">
    <property type="term" value="C:membrane"/>
    <property type="evidence" value="ECO:0007669"/>
    <property type="project" value="UniProtKB-SubCell"/>
</dbReference>
<evidence type="ECO:0000313" key="8">
    <source>
        <dbReference type="Proteomes" id="UP001516023"/>
    </source>
</evidence>
<dbReference type="PANTHER" id="PTHR10057:SF0">
    <property type="entry name" value="TRANSLOCATOR PROTEIN"/>
    <property type="match status" value="1"/>
</dbReference>
<feature type="transmembrane region" description="Helical" evidence="6">
    <location>
        <begin position="312"/>
        <end position="331"/>
    </location>
</feature>
<organism evidence="7 8">
    <name type="scientific">Cyclotella cryptica</name>
    <dbReference type="NCBI Taxonomy" id="29204"/>
    <lineage>
        <taxon>Eukaryota</taxon>
        <taxon>Sar</taxon>
        <taxon>Stramenopiles</taxon>
        <taxon>Ochrophyta</taxon>
        <taxon>Bacillariophyta</taxon>
        <taxon>Coscinodiscophyceae</taxon>
        <taxon>Thalassiosirophycidae</taxon>
        <taxon>Stephanodiscales</taxon>
        <taxon>Stephanodiscaceae</taxon>
        <taxon>Cyclotella</taxon>
    </lineage>
</organism>
<feature type="transmembrane region" description="Helical" evidence="6">
    <location>
        <begin position="410"/>
        <end position="427"/>
    </location>
</feature>
<name>A0ABD3QFD7_9STRA</name>
<protein>
    <recommendedName>
        <fullName evidence="9">CENP-V/GFA domain-containing protein</fullName>
    </recommendedName>
</protein>